<evidence type="ECO:0000259" key="1">
    <source>
        <dbReference type="Pfam" id="PF14588"/>
    </source>
</evidence>
<dbReference type="EMBL" id="VITO01000001">
    <property type="protein sequence ID" value="TWB31903.1"/>
    <property type="molecule type" value="Genomic_DNA"/>
</dbReference>
<dbReference type="SUPFAM" id="SSF55298">
    <property type="entry name" value="YjgF-like"/>
    <property type="match status" value="1"/>
</dbReference>
<feature type="domain" description="Endoribonuclease L-PSP/chorismate mutase-like" evidence="1">
    <location>
        <begin position="7"/>
        <end position="144"/>
    </location>
</feature>
<keyword evidence="3" id="KW-1185">Reference proteome</keyword>
<reference evidence="2 3" key="1">
    <citation type="submission" date="2019-06" db="EMBL/GenBank/DDBJ databases">
        <title>Genomic Encyclopedia of Type Strains, Phase IV (KMG-V): Genome sequencing to study the core and pangenomes of soil and plant-associated prokaryotes.</title>
        <authorList>
            <person name="Whitman W."/>
        </authorList>
    </citation>
    <scope>NUCLEOTIDE SEQUENCE [LARGE SCALE GENOMIC DNA]</scope>
    <source>
        <strain evidence="2 3">BR 11865</strain>
    </source>
</reference>
<name>A0A560GDA9_9PROT</name>
<dbReference type="RefSeq" id="WP_145615055.1">
    <property type="nucleotide sequence ID" value="NZ_JAYNFR010000017.1"/>
</dbReference>
<dbReference type="PANTHER" id="PTHR43760">
    <property type="entry name" value="ENDORIBONUCLEASE-RELATED"/>
    <property type="match status" value="1"/>
</dbReference>
<accession>A0A560GDA9</accession>
<dbReference type="Proteomes" id="UP000316545">
    <property type="component" value="Unassembled WGS sequence"/>
</dbReference>
<proteinExistence type="predicted"/>
<dbReference type="InterPro" id="IPR035959">
    <property type="entry name" value="RutC-like_sf"/>
</dbReference>
<dbReference type="InterPro" id="IPR013813">
    <property type="entry name" value="Endoribo_LPSP/chorism_mut-like"/>
</dbReference>
<protein>
    <submittedName>
        <fullName evidence="2">Enamine deaminase RidA (YjgF/YER057c/UK114 family)</fullName>
    </submittedName>
</protein>
<gene>
    <name evidence="2" type="ORF">FBZ88_101274</name>
</gene>
<dbReference type="Gene3D" id="3.30.1330.40">
    <property type="entry name" value="RutC-like"/>
    <property type="match status" value="1"/>
</dbReference>
<dbReference type="PANTHER" id="PTHR43760:SF1">
    <property type="entry name" value="ENDORIBONUCLEASE L-PSP_CHORISMATE MUTASE-LIKE DOMAIN-CONTAINING PROTEIN"/>
    <property type="match status" value="1"/>
</dbReference>
<evidence type="ECO:0000313" key="2">
    <source>
        <dbReference type="EMBL" id="TWB31903.1"/>
    </source>
</evidence>
<sequence length="155" mass="16289">MAGRIDARLQELAIELPTPAIPVAAYVPAVRTGNTLFLSGQVTFWNGELRCVGKLGDNFTVEQGQEAARLCALNLIAQAKAALDGDLDRVVRVVKLVGFVNSTADFTDQPKVINGASETFVQVFGDAGRHARSAVSAASLPLGVAVEVEAILEVA</sequence>
<comment type="caution">
    <text evidence="2">The sequence shown here is derived from an EMBL/GenBank/DDBJ whole genome shotgun (WGS) entry which is preliminary data.</text>
</comment>
<dbReference type="CDD" id="cd02199">
    <property type="entry name" value="YjgF_YER057c_UK114_like_1"/>
    <property type="match status" value="1"/>
</dbReference>
<dbReference type="Pfam" id="PF14588">
    <property type="entry name" value="YjgF_endoribonc"/>
    <property type="match status" value="1"/>
</dbReference>
<dbReference type="AlphaFoldDB" id="A0A560GDA9"/>
<organism evidence="2 3">
    <name type="scientific">Nitrospirillum amazonense</name>
    <dbReference type="NCBI Taxonomy" id="28077"/>
    <lineage>
        <taxon>Bacteria</taxon>
        <taxon>Pseudomonadati</taxon>
        <taxon>Pseudomonadota</taxon>
        <taxon>Alphaproteobacteria</taxon>
        <taxon>Rhodospirillales</taxon>
        <taxon>Azospirillaceae</taxon>
        <taxon>Nitrospirillum</taxon>
    </lineage>
</organism>
<evidence type="ECO:0000313" key="3">
    <source>
        <dbReference type="Proteomes" id="UP000316545"/>
    </source>
</evidence>